<dbReference type="GO" id="GO:0016787">
    <property type="term" value="F:hydrolase activity"/>
    <property type="evidence" value="ECO:0007669"/>
    <property type="project" value="TreeGrafter"/>
</dbReference>
<evidence type="ECO:0000256" key="4">
    <source>
        <dbReference type="SAM" id="MobiDB-lite"/>
    </source>
</evidence>
<keyword evidence="5" id="KW-0812">Transmembrane</keyword>
<sequence>MPFCSYTNFVISTAFVGLALLFAYYRKDFDPQIYSLPPPPKLDGALAPNKHLRNAQLLLKGQILGPESLLVENDAIYTGTWDGKILKIVDGVITKTIRLTNETVCGTFDTEPVCGRPLGIRRLNSELLIVADAYFGIYTIDFEKETWRQVFSSKTKVNGEKLSFINDLDVLDERTVFFSDSSSRWDRRRFLQAFLEQKADGRVFQLDVTTGVAKPLLGSLHFANGLQLHSDKQSLLISECAMARIVRFYFAGPKKGKRETFIENLPGFPDNIRVSRTGTFYVGVAGVRHADDFPLLDKLGNLPWLRKLIVGAIPERYLTTLFTIIKKKYGMVVEFDAQGKIVSSPQDPDGKSSRSCLLSGQPKVNGFGSLQQPTTGIVSLPTPDTHAHGTAAD</sequence>
<evidence type="ECO:0000256" key="5">
    <source>
        <dbReference type="SAM" id="Phobius"/>
    </source>
</evidence>
<proteinExistence type="inferred from homology"/>
<feature type="compositionally biased region" description="Polar residues" evidence="4">
    <location>
        <begin position="368"/>
        <end position="377"/>
    </location>
</feature>
<accession>A0AAD4NCM7</accession>
<dbReference type="Proteomes" id="UP001201812">
    <property type="component" value="Unassembled WGS sequence"/>
</dbReference>
<dbReference type="PANTHER" id="PTHR10426">
    <property type="entry name" value="STRICTOSIDINE SYNTHASE-RELATED"/>
    <property type="match status" value="1"/>
</dbReference>
<evidence type="ECO:0000313" key="8">
    <source>
        <dbReference type="Proteomes" id="UP001201812"/>
    </source>
</evidence>
<comment type="similarity">
    <text evidence="1">Belongs to the strictosidine synthase family.</text>
</comment>
<keyword evidence="8" id="KW-1185">Reference proteome</keyword>
<keyword evidence="5" id="KW-0472">Membrane</keyword>
<gene>
    <name evidence="7" type="ORF">DdX_05628</name>
</gene>
<protein>
    <submittedName>
        <fullName evidence="7">Strictosidine synthase domain-containing protein</fullName>
    </submittedName>
</protein>
<feature type="transmembrane region" description="Helical" evidence="5">
    <location>
        <begin position="6"/>
        <end position="25"/>
    </location>
</feature>
<evidence type="ECO:0000256" key="1">
    <source>
        <dbReference type="ARBA" id="ARBA00009191"/>
    </source>
</evidence>
<dbReference type="GO" id="GO:0012505">
    <property type="term" value="C:endomembrane system"/>
    <property type="evidence" value="ECO:0007669"/>
    <property type="project" value="TreeGrafter"/>
</dbReference>
<dbReference type="InterPro" id="IPR011042">
    <property type="entry name" value="6-blade_b-propeller_TolB-like"/>
</dbReference>
<organism evidence="7 8">
    <name type="scientific">Ditylenchus destructor</name>
    <dbReference type="NCBI Taxonomy" id="166010"/>
    <lineage>
        <taxon>Eukaryota</taxon>
        <taxon>Metazoa</taxon>
        <taxon>Ecdysozoa</taxon>
        <taxon>Nematoda</taxon>
        <taxon>Chromadorea</taxon>
        <taxon>Rhabditida</taxon>
        <taxon>Tylenchina</taxon>
        <taxon>Tylenchomorpha</taxon>
        <taxon>Sphaerularioidea</taxon>
        <taxon>Anguinidae</taxon>
        <taxon>Anguininae</taxon>
        <taxon>Ditylenchus</taxon>
    </lineage>
</organism>
<evidence type="ECO:0000259" key="6">
    <source>
        <dbReference type="Pfam" id="PF03088"/>
    </source>
</evidence>
<dbReference type="Gene3D" id="2.120.10.30">
    <property type="entry name" value="TolB, C-terminal domain"/>
    <property type="match status" value="1"/>
</dbReference>
<feature type="domain" description="Strictosidine synthase conserved region" evidence="6">
    <location>
        <begin position="166"/>
        <end position="252"/>
    </location>
</feature>
<keyword evidence="5" id="KW-1133">Transmembrane helix</keyword>
<comment type="caution">
    <text evidence="7">The sequence shown here is derived from an EMBL/GenBank/DDBJ whole genome shotgun (WGS) entry which is preliminary data.</text>
</comment>
<dbReference type="Pfam" id="PF20067">
    <property type="entry name" value="SSL_N"/>
    <property type="match status" value="1"/>
</dbReference>
<dbReference type="PANTHER" id="PTHR10426:SF88">
    <property type="entry name" value="ADIPOCYTE PLASMA MEMBRANE-ASSOCIATED PROTEIN HEMOMUCIN-RELATED"/>
    <property type="match status" value="1"/>
</dbReference>
<dbReference type="SUPFAM" id="SSF63829">
    <property type="entry name" value="Calcium-dependent phosphotriesterase"/>
    <property type="match status" value="1"/>
</dbReference>
<dbReference type="EMBL" id="JAKKPZ010000006">
    <property type="protein sequence ID" value="KAI1720244.1"/>
    <property type="molecule type" value="Genomic_DNA"/>
</dbReference>
<evidence type="ECO:0000256" key="2">
    <source>
        <dbReference type="ARBA" id="ARBA00022553"/>
    </source>
</evidence>
<keyword evidence="2" id="KW-0597">Phosphoprotein</keyword>
<dbReference type="InterPro" id="IPR018119">
    <property type="entry name" value="Strictosidine_synth_cons-reg"/>
</dbReference>
<dbReference type="AlphaFoldDB" id="A0AAD4NCM7"/>
<reference evidence="7" key="1">
    <citation type="submission" date="2022-01" db="EMBL/GenBank/DDBJ databases">
        <title>Genome Sequence Resource for Two Populations of Ditylenchus destructor, the Migratory Endoparasitic Phytonematode.</title>
        <authorList>
            <person name="Zhang H."/>
            <person name="Lin R."/>
            <person name="Xie B."/>
        </authorList>
    </citation>
    <scope>NUCLEOTIDE SEQUENCE</scope>
    <source>
        <strain evidence="7">BazhouSP</strain>
    </source>
</reference>
<evidence type="ECO:0000313" key="7">
    <source>
        <dbReference type="EMBL" id="KAI1720244.1"/>
    </source>
</evidence>
<evidence type="ECO:0000256" key="3">
    <source>
        <dbReference type="ARBA" id="ARBA00023180"/>
    </source>
</evidence>
<feature type="region of interest" description="Disordered" evidence="4">
    <location>
        <begin position="343"/>
        <end position="393"/>
    </location>
</feature>
<name>A0AAD4NCM7_9BILA</name>
<dbReference type="Pfam" id="PF03088">
    <property type="entry name" value="Str_synth"/>
    <property type="match status" value="1"/>
</dbReference>
<keyword evidence="3" id="KW-0325">Glycoprotein</keyword>